<feature type="transmembrane region" description="Helical" evidence="1">
    <location>
        <begin position="7"/>
        <end position="30"/>
    </location>
</feature>
<dbReference type="AlphaFoldDB" id="A0A2P2NNQ3"/>
<name>A0A2P2NNQ3_RHIMU</name>
<keyword evidence="1" id="KW-0472">Membrane</keyword>
<protein>
    <submittedName>
        <fullName evidence="2">Uncharacterized protein</fullName>
    </submittedName>
</protein>
<evidence type="ECO:0000256" key="1">
    <source>
        <dbReference type="SAM" id="Phobius"/>
    </source>
</evidence>
<evidence type="ECO:0000313" key="2">
    <source>
        <dbReference type="EMBL" id="MBX44127.1"/>
    </source>
</evidence>
<dbReference type="EMBL" id="GGEC01063643">
    <property type="protein sequence ID" value="MBX44127.1"/>
    <property type="molecule type" value="Transcribed_RNA"/>
</dbReference>
<keyword evidence="1" id="KW-0812">Transmembrane</keyword>
<proteinExistence type="predicted"/>
<organism evidence="2">
    <name type="scientific">Rhizophora mucronata</name>
    <name type="common">Asiatic mangrove</name>
    <dbReference type="NCBI Taxonomy" id="61149"/>
    <lineage>
        <taxon>Eukaryota</taxon>
        <taxon>Viridiplantae</taxon>
        <taxon>Streptophyta</taxon>
        <taxon>Embryophyta</taxon>
        <taxon>Tracheophyta</taxon>
        <taxon>Spermatophyta</taxon>
        <taxon>Magnoliopsida</taxon>
        <taxon>eudicotyledons</taxon>
        <taxon>Gunneridae</taxon>
        <taxon>Pentapetalae</taxon>
        <taxon>rosids</taxon>
        <taxon>fabids</taxon>
        <taxon>Malpighiales</taxon>
        <taxon>Rhizophoraceae</taxon>
        <taxon>Rhizophora</taxon>
    </lineage>
</organism>
<sequence length="31" mass="3568">MSLLCRWNAIVGLYLQVARTLNFASIIFIIQ</sequence>
<accession>A0A2P2NNQ3</accession>
<keyword evidence="1" id="KW-1133">Transmembrane helix</keyword>
<reference evidence="2" key="1">
    <citation type="submission" date="2018-02" db="EMBL/GenBank/DDBJ databases">
        <title>Rhizophora mucronata_Transcriptome.</title>
        <authorList>
            <person name="Meera S.P."/>
            <person name="Sreeshan A."/>
            <person name="Augustine A."/>
        </authorList>
    </citation>
    <scope>NUCLEOTIDE SEQUENCE</scope>
    <source>
        <tissue evidence="2">Leaf</tissue>
    </source>
</reference>